<accession>A0A427A6I0</accession>
<protein>
    <submittedName>
        <fullName evidence="1">Uncharacterized protein</fullName>
    </submittedName>
</protein>
<dbReference type="Proteomes" id="UP000287651">
    <property type="component" value="Unassembled WGS sequence"/>
</dbReference>
<dbReference type="EMBL" id="AMZH03003584">
    <property type="protein sequence ID" value="RRT71852.1"/>
    <property type="molecule type" value="Genomic_DNA"/>
</dbReference>
<evidence type="ECO:0000313" key="1">
    <source>
        <dbReference type="EMBL" id="RRT71852.1"/>
    </source>
</evidence>
<organism evidence="1 2">
    <name type="scientific">Ensete ventricosum</name>
    <name type="common">Abyssinian banana</name>
    <name type="synonym">Musa ensete</name>
    <dbReference type="NCBI Taxonomy" id="4639"/>
    <lineage>
        <taxon>Eukaryota</taxon>
        <taxon>Viridiplantae</taxon>
        <taxon>Streptophyta</taxon>
        <taxon>Embryophyta</taxon>
        <taxon>Tracheophyta</taxon>
        <taxon>Spermatophyta</taxon>
        <taxon>Magnoliopsida</taxon>
        <taxon>Liliopsida</taxon>
        <taxon>Zingiberales</taxon>
        <taxon>Musaceae</taxon>
        <taxon>Ensete</taxon>
    </lineage>
</organism>
<comment type="caution">
    <text evidence="1">The sequence shown here is derived from an EMBL/GenBank/DDBJ whole genome shotgun (WGS) entry which is preliminary data.</text>
</comment>
<gene>
    <name evidence="1" type="ORF">B296_00031187</name>
</gene>
<name>A0A427A6I0_ENSVE</name>
<proteinExistence type="predicted"/>
<evidence type="ECO:0000313" key="2">
    <source>
        <dbReference type="Proteomes" id="UP000287651"/>
    </source>
</evidence>
<reference evidence="1 2" key="1">
    <citation type="journal article" date="2014" name="Agronomy (Basel)">
        <title>A Draft Genome Sequence for Ensete ventricosum, the Drought-Tolerant Tree Against Hunger.</title>
        <authorList>
            <person name="Harrison J."/>
            <person name="Moore K.A."/>
            <person name="Paszkiewicz K."/>
            <person name="Jones T."/>
            <person name="Grant M."/>
            <person name="Ambacheew D."/>
            <person name="Muzemil S."/>
            <person name="Studholme D.J."/>
        </authorList>
    </citation>
    <scope>NUCLEOTIDE SEQUENCE [LARGE SCALE GENOMIC DNA]</scope>
</reference>
<dbReference type="AlphaFoldDB" id="A0A427A6I0"/>
<sequence length="109" mass="12248">MSRVLGSTCAALSPTQEMKVEAPKAHPPHRRGCLLEEEAKARAFLDYREPILVKWNSRYEVCPGVHSPVIAKQLYGMPSEVLTNRAAKSLVWVRVFSCPSSFCDLFSRL</sequence>